<dbReference type="GO" id="GO:0006352">
    <property type="term" value="P:DNA-templated transcription initiation"/>
    <property type="evidence" value="ECO:0007669"/>
    <property type="project" value="InterPro"/>
</dbReference>
<reference evidence="8 9" key="1">
    <citation type="submission" date="2016-09" db="EMBL/GenBank/DDBJ databases">
        <title>Genome-resolved meta-omics ties microbial dynamics to process performance in biotechnology for thiocyanate degradation.</title>
        <authorList>
            <person name="Kantor R.S."/>
            <person name="Huddy R.J."/>
            <person name="Iyer R."/>
            <person name="Thomas B.C."/>
            <person name="Brown C.T."/>
            <person name="Anantharaman K."/>
            <person name="Tringe S."/>
            <person name="Hettich R.L."/>
            <person name="Harrison S.T."/>
            <person name="Banfield J.F."/>
        </authorList>
    </citation>
    <scope>NUCLEOTIDE SEQUENCE [LARGE SCALE GENOMIC DNA]</scope>
    <source>
        <strain evidence="8">59-99</strain>
    </source>
</reference>
<dbReference type="InterPro" id="IPR013325">
    <property type="entry name" value="RNA_pol_sigma_r2"/>
</dbReference>
<evidence type="ECO:0000256" key="5">
    <source>
        <dbReference type="ARBA" id="ARBA00023163"/>
    </source>
</evidence>
<keyword evidence="3" id="KW-0731">Sigma factor</keyword>
<dbReference type="InterPro" id="IPR013249">
    <property type="entry name" value="RNA_pol_sigma70_r4_t2"/>
</dbReference>
<dbReference type="InterPro" id="IPR013324">
    <property type="entry name" value="RNA_pol_sigma_r3/r4-like"/>
</dbReference>
<dbReference type="CDD" id="cd06171">
    <property type="entry name" value="Sigma70_r4"/>
    <property type="match status" value="1"/>
</dbReference>
<organism evidence="8 9">
    <name type="scientific">Candidatus Kapaibacterium thiocyanatum</name>
    <dbReference type="NCBI Taxonomy" id="1895771"/>
    <lineage>
        <taxon>Bacteria</taxon>
        <taxon>Pseudomonadati</taxon>
        <taxon>Candidatus Kapaibacteriota</taxon>
        <taxon>Candidatus Kapaibacteriia</taxon>
        <taxon>Candidatus Kapaibacteriales</taxon>
        <taxon>Candidatus Kapaibacteriaceae</taxon>
        <taxon>Candidatus Kapaibacterium</taxon>
    </lineage>
</organism>
<dbReference type="GO" id="GO:0016987">
    <property type="term" value="F:sigma factor activity"/>
    <property type="evidence" value="ECO:0007669"/>
    <property type="project" value="UniProtKB-KW"/>
</dbReference>
<dbReference type="Proteomes" id="UP000184233">
    <property type="component" value="Unassembled WGS sequence"/>
</dbReference>
<gene>
    <name evidence="8" type="ORF">BGO89_08190</name>
</gene>
<comment type="caution">
    <text evidence="8">The sequence shown here is derived from an EMBL/GenBank/DDBJ whole genome shotgun (WGS) entry which is preliminary data.</text>
</comment>
<evidence type="ECO:0000313" key="8">
    <source>
        <dbReference type="EMBL" id="OJX59963.1"/>
    </source>
</evidence>
<dbReference type="AlphaFoldDB" id="A0A1M3L3M8"/>
<dbReference type="SUPFAM" id="SSF88946">
    <property type="entry name" value="Sigma2 domain of RNA polymerase sigma factors"/>
    <property type="match status" value="1"/>
</dbReference>
<feature type="domain" description="RNA polymerase sigma-70 region 2" evidence="6">
    <location>
        <begin position="32"/>
        <end position="94"/>
    </location>
</feature>
<dbReference type="Pfam" id="PF04542">
    <property type="entry name" value="Sigma70_r2"/>
    <property type="match status" value="1"/>
</dbReference>
<keyword evidence="2" id="KW-0805">Transcription regulation</keyword>
<dbReference type="Gene3D" id="1.10.1740.10">
    <property type="match status" value="1"/>
</dbReference>
<evidence type="ECO:0000259" key="6">
    <source>
        <dbReference type="Pfam" id="PF04542"/>
    </source>
</evidence>
<dbReference type="PANTHER" id="PTHR43133">
    <property type="entry name" value="RNA POLYMERASE ECF-TYPE SIGMA FACTO"/>
    <property type="match status" value="1"/>
</dbReference>
<evidence type="ECO:0000256" key="2">
    <source>
        <dbReference type="ARBA" id="ARBA00023015"/>
    </source>
</evidence>
<dbReference type="InterPro" id="IPR007627">
    <property type="entry name" value="RNA_pol_sigma70_r2"/>
</dbReference>
<dbReference type="Gene3D" id="1.10.10.10">
    <property type="entry name" value="Winged helix-like DNA-binding domain superfamily/Winged helix DNA-binding domain"/>
    <property type="match status" value="1"/>
</dbReference>
<dbReference type="Pfam" id="PF08281">
    <property type="entry name" value="Sigma70_r4_2"/>
    <property type="match status" value="1"/>
</dbReference>
<protein>
    <submittedName>
        <fullName evidence="8">RNA polymerase subunit sigma-24</fullName>
    </submittedName>
</protein>
<evidence type="ECO:0000259" key="7">
    <source>
        <dbReference type="Pfam" id="PF08281"/>
    </source>
</evidence>
<sequence>MIPSNDQPKRQLDDAEIVGRILAGETALYEILIRRNNPYLYRVGRAYGYSHEDSQDLMQDTFVDAFLSLSRFEGRSTFTTWIIRIMVHNCHRKRQKWSTKNVVASDISDETIPLFSNEDRTDTGRAVMNRELNTVIENALQRIPADYSVVFTLREINGMNVADTAHVLDISDVNVKVRLNRAKAMLRKEIEKSYSYEDIFEFNLVYCNAMVDRVMAALG</sequence>
<dbReference type="SUPFAM" id="SSF88659">
    <property type="entry name" value="Sigma3 and sigma4 domains of RNA polymerase sigma factors"/>
    <property type="match status" value="1"/>
</dbReference>
<dbReference type="InterPro" id="IPR036388">
    <property type="entry name" value="WH-like_DNA-bd_sf"/>
</dbReference>
<dbReference type="EMBL" id="MKVH01000008">
    <property type="protein sequence ID" value="OJX59963.1"/>
    <property type="molecule type" value="Genomic_DNA"/>
</dbReference>
<proteinExistence type="inferred from homology"/>
<dbReference type="InterPro" id="IPR014284">
    <property type="entry name" value="RNA_pol_sigma-70_dom"/>
</dbReference>
<dbReference type="PANTHER" id="PTHR43133:SF8">
    <property type="entry name" value="RNA POLYMERASE SIGMA FACTOR HI_1459-RELATED"/>
    <property type="match status" value="1"/>
</dbReference>
<evidence type="ECO:0000313" key="9">
    <source>
        <dbReference type="Proteomes" id="UP000184233"/>
    </source>
</evidence>
<dbReference type="STRING" id="1895771.BGO89_08190"/>
<dbReference type="NCBIfam" id="TIGR02937">
    <property type="entry name" value="sigma70-ECF"/>
    <property type="match status" value="1"/>
</dbReference>
<feature type="domain" description="RNA polymerase sigma factor 70 region 4 type 2" evidence="7">
    <location>
        <begin position="136"/>
        <end position="186"/>
    </location>
</feature>
<evidence type="ECO:0000256" key="4">
    <source>
        <dbReference type="ARBA" id="ARBA00023125"/>
    </source>
</evidence>
<accession>A0A1M3L3M8</accession>
<keyword evidence="4" id="KW-0238">DNA-binding</keyword>
<name>A0A1M3L3M8_9BACT</name>
<dbReference type="InterPro" id="IPR039425">
    <property type="entry name" value="RNA_pol_sigma-70-like"/>
</dbReference>
<comment type="similarity">
    <text evidence="1">Belongs to the sigma-70 factor family. ECF subfamily.</text>
</comment>
<evidence type="ECO:0000256" key="1">
    <source>
        <dbReference type="ARBA" id="ARBA00010641"/>
    </source>
</evidence>
<keyword evidence="5" id="KW-0804">Transcription</keyword>
<dbReference type="GO" id="GO:0003677">
    <property type="term" value="F:DNA binding"/>
    <property type="evidence" value="ECO:0007669"/>
    <property type="project" value="UniProtKB-KW"/>
</dbReference>
<evidence type="ECO:0000256" key="3">
    <source>
        <dbReference type="ARBA" id="ARBA00023082"/>
    </source>
</evidence>